<feature type="domain" description="RNA polymerase Rpb7-like N-terminal" evidence="7">
    <location>
        <begin position="9"/>
        <end position="64"/>
    </location>
</feature>
<evidence type="ECO:0000256" key="4">
    <source>
        <dbReference type="ARBA" id="ARBA00023163"/>
    </source>
</evidence>
<dbReference type="Pfam" id="PF08292">
    <property type="entry name" value="RNA_pol_Rbc25"/>
    <property type="match status" value="1"/>
</dbReference>
<dbReference type="InterPro" id="IPR036898">
    <property type="entry name" value="RNA_pol_Rpb7-like_N_sf"/>
</dbReference>
<dbReference type="EMBL" id="CAACVR010000001">
    <property type="protein sequence ID" value="VEU19350.1"/>
    <property type="molecule type" value="Genomic_DNA"/>
</dbReference>
<dbReference type="GO" id="GO:0006384">
    <property type="term" value="P:transcription initiation at RNA polymerase III promoter"/>
    <property type="evidence" value="ECO:0007669"/>
    <property type="project" value="TreeGrafter"/>
</dbReference>
<dbReference type="Gene3D" id="3.30.1490.120">
    <property type="entry name" value="RNA polymerase Rpb7-like, N-terminal domain"/>
    <property type="match status" value="1"/>
</dbReference>
<evidence type="ECO:0000256" key="3">
    <source>
        <dbReference type="ARBA" id="ARBA00022478"/>
    </source>
</evidence>
<dbReference type="InterPro" id="IPR004519">
    <property type="entry name" value="RNAP_E/RPC8"/>
</dbReference>
<evidence type="ECO:0000259" key="7">
    <source>
        <dbReference type="Pfam" id="PF03876"/>
    </source>
</evidence>
<evidence type="ECO:0000259" key="8">
    <source>
        <dbReference type="Pfam" id="PF08292"/>
    </source>
</evidence>
<gene>
    <name evidence="9" type="ORF">BRENAR_LOCUS87</name>
</gene>
<dbReference type="InterPro" id="IPR013238">
    <property type="entry name" value="RNA_pol_III_Rbc25"/>
</dbReference>
<dbReference type="GO" id="GO:0003899">
    <property type="term" value="F:DNA-directed RNA polymerase activity"/>
    <property type="evidence" value="ECO:0007669"/>
    <property type="project" value="InterPro"/>
</dbReference>
<feature type="domain" description="RNA polymerase III subunit Rpc25" evidence="8">
    <location>
        <begin position="83"/>
        <end position="204"/>
    </location>
</feature>
<keyword evidence="10" id="KW-1185">Reference proteome</keyword>
<evidence type="ECO:0000313" key="10">
    <source>
        <dbReference type="Proteomes" id="UP000290900"/>
    </source>
</evidence>
<dbReference type="FunFam" id="2.40.50.140:FF:000221">
    <property type="entry name" value="DNA-directed RNA polymerase III subunit"/>
    <property type="match status" value="1"/>
</dbReference>
<dbReference type="InterPro" id="IPR045113">
    <property type="entry name" value="Rpb7-like"/>
</dbReference>
<dbReference type="InterPro" id="IPR005576">
    <property type="entry name" value="Rpb7-like_N"/>
</dbReference>
<dbReference type="OrthoDB" id="10256606at2759"/>
<dbReference type="InParanoid" id="A0A448YEM2"/>
<evidence type="ECO:0000313" key="9">
    <source>
        <dbReference type="EMBL" id="VEU19350.1"/>
    </source>
</evidence>
<dbReference type="Proteomes" id="UP000290900">
    <property type="component" value="Unassembled WGS sequence"/>
</dbReference>
<comment type="function">
    <text evidence="6">DNA-dependent RNA polymerase which catalyzes the transcription of DNA into RNA using the four ribonucleoside triphosphates as substrates.</text>
</comment>
<dbReference type="STRING" id="13370.A0A448YEM2"/>
<comment type="subcellular location">
    <subcellularLocation>
        <location evidence="1 6">Nucleus</location>
    </subcellularLocation>
</comment>
<keyword evidence="5 6" id="KW-0539">Nucleus</keyword>
<reference evidence="9 10" key="1">
    <citation type="submission" date="2018-12" db="EMBL/GenBank/DDBJ databases">
        <authorList>
            <person name="Tiukova I."/>
            <person name="Dainat J."/>
        </authorList>
    </citation>
    <scope>NUCLEOTIDE SEQUENCE [LARGE SCALE GENOMIC DNA]</scope>
</reference>
<dbReference type="PANTHER" id="PTHR12709:SF1">
    <property type="entry name" value="DNA-DIRECTED RNA POLYMERASE III SUBUNIT RPC8"/>
    <property type="match status" value="1"/>
</dbReference>
<evidence type="ECO:0000256" key="6">
    <source>
        <dbReference type="RuleBase" id="RU369086"/>
    </source>
</evidence>
<dbReference type="PANTHER" id="PTHR12709">
    <property type="entry name" value="DNA-DIRECTED RNA POLYMERASE II, III"/>
    <property type="match status" value="1"/>
</dbReference>
<dbReference type="Pfam" id="PF03876">
    <property type="entry name" value="SHS2_Rpb7-N"/>
    <property type="match status" value="1"/>
</dbReference>
<dbReference type="SUPFAM" id="SSF88798">
    <property type="entry name" value="N-terminal, heterodimerisation domain of RBP7 (RpoE)"/>
    <property type="match status" value="1"/>
</dbReference>
<dbReference type="SUPFAM" id="SSF50249">
    <property type="entry name" value="Nucleic acid-binding proteins"/>
    <property type="match status" value="1"/>
</dbReference>
<accession>A0A448YEM2</accession>
<protein>
    <recommendedName>
        <fullName evidence="6">DNA-directed RNA polymerase subunit</fullName>
    </recommendedName>
</protein>
<proteinExistence type="inferred from homology"/>
<dbReference type="CDD" id="cd04330">
    <property type="entry name" value="RNAP_III_Rpc25_N"/>
    <property type="match status" value="1"/>
</dbReference>
<comment type="similarity">
    <text evidence="2">Belongs to the eukaryotic RPB7/RPC8 RNA polymerase subunit family.</text>
</comment>
<dbReference type="AlphaFoldDB" id="A0A448YEM2"/>
<dbReference type="GO" id="GO:0003677">
    <property type="term" value="F:DNA binding"/>
    <property type="evidence" value="ECO:0007669"/>
    <property type="project" value="InterPro"/>
</dbReference>
<keyword evidence="3 6" id="KW-0240">DNA-directed RNA polymerase</keyword>
<dbReference type="NCBIfam" id="TIGR00448">
    <property type="entry name" value="rpoE"/>
    <property type="match status" value="1"/>
</dbReference>
<keyword evidence="4 6" id="KW-0804">Transcription</keyword>
<dbReference type="FunCoup" id="A0A448YEM2">
    <property type="interactions" value="762"/>
</dbReference>
<evidence type="ECO:0000256" key="5">
    <source>
        <dbReference type="ARBA" id="ARBA00023242"/>
    </source>
</evidence>
<evidence type="ECO:0000256" key="1">
    <source>
        <dbReference type="ARBA" id="ARBA00004123"/>
    </source>
</evidence>
<evidence type="ECO:0000256" key="2">
    <source>
        <dbReference type="ARBA" id="ARBA00009307"/>
    </source>
</evidence>
<organism evidence="9 10">
    <name type="scientific">Brettanomyces naardenensis</name>
    <name type="common">Yeast</name>
    <dbReference type="NCBI Taxonomy" id="13370"/>
    <lineage>
        <taxon>Eukaryota</taxon>
        <taxon>Fungi</taxon>
        <taxon>Dikarya</taxon>
        <taxon>Ascomycota</taxon>
        <taxon>Saccharomycotina</taxon>
        <taxon>Pichiomycetes</taxon>
        <taxon>Pichiales</taxon>
        <taxon>Pichiaceae</taxon>
        <taxon>Brettanomyces</taxon>
    </lineage>
</organism>
<dbReference type="GO" id="GO:0005666">
    <property type="term" value="C:RNA polymerase III complex"/>
    <property type="evidence" value="ECO:0007669"/>
    <property type="project" value="UniProtKB-ARBA"/>
</dbReference>
<dbReference type="Gene3D" id="2.40.50.140">
    <property type="entry name" value="Nucleic acid-binding proteins"/>
    <property type="match status" value="1"/>
</dbReference>
<name>A0A448YEM2_BRENA</name>
<sequence length="204" mass="23242">MFQLSVLSDLTRIPPNLFSLPRLAAIKQELNGKYANKVIPKLGLVISVWDILEVEDGLLKPGDGAIYIKVRFRCILFRPFVGEVLTGWIESCSEDGIRVNMEFFNDIFIPKSLIFENSIYSPKENAWIWEMDSENRLYLDVNEKINFRVEEEVFNDVKPKGPENPLSVYENVNGDAKEEKANATPPYALVASCQTDGMGCVSWW</sequence>
<dbReference type="InterPro" id="IPR012340">
    <property type="entry name" value="NA-bd_OB-fold"/>
</dbReference>